<evidence type="ECO:0000313" key="2">
    <source>
        <dbReference type="EMBL" id="MCX2802699.1"/>
    </source>
</evidence>
<reference evidence="1" key="1">
    <citation type="submission" date="2016-03" db="EMBL/GenBank/DDBJ databases">
        <authorList>
            <person name="Ploux O."/>
        </authorList>
    </citation>
    <scope>NUCLEOTIDE SEQUENCE [LARGE SCALE GENOMIC DNA]</scope>
    <source>
        <strain evidence="1">DAU221</strain>
    </source>
</reference>
<protein>
    <submittedName>
        <fullName evidence="1">Uncharacterized protein</fullName>
    </submittedName>
</protein>
<dbReference type="Proteomes" id="UP001209730">
    <property type="component" value="Unassembled WGS sequence"/>
</dbReference>
<evidence type="ECO:0000313" key="1">
    <source>
        <dbReference type="EMBL" id="AMX01843.1"/>
    </source>
</evidence>
<reference evidence="2" key="3">
    <citation type="submission" date="2022-11" db="EMBL/GenBank/DDBJ databases">
        <title>Chitin-degrading and fungicidal potential of chitinolytic bacterial strains from marine environment of the Pacific Ocean regions.</title>
        <authorList>
            <person name="Pentekhina I."/>
            <person name="Nedashkovskaya O."/>
            <person name="Seitkalieva A."/>
            <person name="Podvolotskaya A."/>
            <person name="Tekutyeva L."/>
            <person name="Balabanova L."/>
        </authorList>
    </citation>
    <scope>NUCLEOTIDE SEQUENCE</scope>
    <source>
        <strain evidence="2">KMM 6838</strain>
    </source>
</reference>
<sequence>MKPDTVTAMRGLITEVRNTMPFNLPAAALCAGPCRGCPKKLLEYLDQELEDWEQRLDNGEKPSLGDVSKFAKTCRRIHQALAANQLVEPL</sequence>
<dbReference type="AlphaFoldDB" id="A0A143HJL3"/>
<name>A0A143HJL3_MICTH</name>
<dbReference type="Proteomes" id="UP000076077">
    <property type="component" value="Chromosome"/>
</dbReference>
<accession>A0A143HJL3</accession>
<gene>
    <name evidence="1" type="ORF">A3224_03910</name>
    <name evidence="2" type="ORF">OQJ68_12970</name>
</gene>
<dbReference type="RefSeq" id="WP_067151767.1">
    <property type="nucleotide sequence ID" value="NZ_CP014864.1"/>
</dbReference>
<dbReference type="EMBL" id="JAPHQB010000022">
    <property type="protein sequence ID" value="MCX2802699.1"/>
    <property type="molecule type" value="Genomic_DNA"/>
</dbReference>
<proteinExistence type="predicted"/>
<reference evidence="3" key="2">
    <citation type="submission" date="2016-03" db="EMBL/GenBank/DDBJ databases">
        <authorList>
            <person name="Lee Y.-S."/>
            <person name="Choi Y.-L."/>
        </authorList>
    </citation>
    <scope>NUCLEOTIDE SEQUENCE [LARGE SCALE GENOMIC DNA]</scope>
    <source>
        <strain evidence="3">DAU221</strain>
    </source>
</reference>
<evidence type="ECO:0000313" key="3">
    <source>
        <dbReference type="Proteomes" id="UP000076077"/>
    </source>
</evidence>
<dbReference type="OrthoDB" id="6238348at2"/>
<dbReference type="KEGG" id="mthd:A3224_03910"/>
<dbReference type="GeneID" id="76607198"/>
<dbReference type="EMBL" id="CP014864">
    <property type="protein sequence ID" value="AMX01843.1"/>
    <property type="molecule type" value="Genomic_DNA"/>
</dbReference>
<keyword evidence="3" id="KW-1185">Reference proteome</keyword>
<organism evidence="1 3">
    <name type="scientific">Microbulbifer thermotolerans</name>
    <dbReference type="NCBI Taxonomy" id="252514"/>
    <lineage>
        <taxon>Bacteria</taxon>
        <taxon>Pseudomonadati</taxon>
        <taxon>Pseudomonadota</taxon>
        <taxon>Gammaproteobacteria</taxon>
        <taxon>Cellvibrionales</taxon>
        <taxon>Microbulbiferaceae</taxon>
        <taxon>Microbulbifer</taxon>
    </lineage>
</organism>